<dbReference type="Pfam" id="PF20220">
    <property type="entry name" value="ABC_toxin_N"/>
    <property type="match status" value="1"/>
</dbReference>
<dbReference type="AlphaFoldDB" id="A0A9X3EZ59"/>
<name>A0A9X3EZ59_9BACT</name>
<keyword evidence="4" id="KW-1185">Reference proteome</keyword>
<feature type="domain" description="ABC toxin N-terminal" evidence="2">
    <location>
        <begin position="889"/>
        <end position="1003"/>
    </location>
</feature>
<evidence type="ECO:0000313" key="3">
    <source>
        <dbReference type="EMBL" id="MCY1012054.1"/>
    </source>
</evidence>
<comment type="caution">
    <text evidence="3">The sequence shown here is derived from an EMBL/GenBank/DDBJ whole genome shotgun (WGS) entry which is preliminary data.</text>
</comment>
<gene>
    <name evidence="3" type="ORF">OV079_42215</name>
</gene>
<evidence type="ECO:0000259" key="2">
    <source>
        <dbReference type="Pfam" id="PF20220"/>
    </source>
</evidence>
<sequence length="1101" mass="123462">MRRPHSRAAVPQPRLLRLHPLQSVLGPAAYFTDLMHFLKLRHYGGLNLSLHGLLNVARPELKYIDLNCKNSDTPVPTIDLIIEVLEARAHMPLGLVGSPNLNRQTTWTEEDLQVYPEHINPAIYVELAKPTKCYRPFELPFDLHLEDARSYLQVIGTSRVALQDAFEWFGGFEATQIFRVDERLGLSKGQSDLVRDVLDMPSLEERWGFPLGSGTWITEINKVELFMERASLDFPAVQELLRTRMFADETKIVYATPCTLKDAVFRDIANETQPGFDSTQLRHIQRFLRVKRALGWTTAELDAVLHGLGATLVMAGLDTLARFVRLRQRFARLPLGEVLSWFAPLDRHEYVEGEPTYYDQVVRPKIRDAAFTALDGSKLLKDFRGDLLGILKVDESELDAILAVTGLTGDDDLTLENLSKLYRVSSIARAVDLSVDELITLTHYTASLNEGAGPFAGTAIAPVRELIDRAEAVKGSRLSVPALDWFIRNQQKDKFGAGDLDVTRTFIGLITALQQAHTDHEQSLPPPELAKIDRIAKLLALFLSEADTKAAVEFITQVTPVPDDGVAAGLRDQLLFFLVEESPAWLEFGKGSGSWGTVEARVNLILPVVEAYVRQQRLESVVIRQMAVALSLEVADADMLLRKFTHGTPTALAILTDDAFFSTASYSVDADAPLIKNVDFPALFLDRTGVKVPAALYRNLRRVALVAATFRLGPGLLRWLLEQPTDPQVTLPNFVALPQDGTNNTLVYATFAGWDWLRRAIDIRDNVLTDPEQLTVLLDQFFAANPPPDWKSKFLGLLAAAADWDVNALTAFETVEPIEVVDLKRIEAVEAFASVLRISAQLGVDPLTARTWADDAPVSVPIAAAIRAAAQAKFKGANWASIAQPIRNRLREKQRDALVAYLMKAENIKDREDLFGVLLMDVDLAPCNKTTRLLFATAALQLFMQRALMGLIPNVKLTPADSDEWSWMKRYRVWEANRKLFLYPENWVQPELRDDITPLFERFTAELAQTGIDEASIEKAYIHYLEGLHEVSHLDVSGMYHETEGTNPLTVDRMHVFARSPADPTELFYRRREDDAYWTPWRSCPSPSRTRVSYPSCPIDA</sequence>
<dbReference type="Pfam" id="PF18413">
    <property type="entry name" value="Neuraminidase"/>
    <property type="match status" value="1"/>
</dbReference>
<reference evidence="3" key="1">
    <citation type="submission" date="2022-11" db="EMBL/GenBank/DDBJ databases">
        <title>Minimal conservation of predation-associated metabolite biosynthetic gene clusters underscores biosynthetic potential of Myxococcota including descriptions for ten novel species: Archangium lansinium sp. nov., Myxococcus landrumus sp. nov., Nannocystis bai.</title>
        <authorList>
            <person name="Ahearne A."/>
            <person name="Stevens C."/>
            <person name="Phillips K."/>
        </authorList>
    </citation>
    <scope>NUCLEOTIDE SEQUENCE</scope>
    <source>
        <strain evidence="3">Na p29</strain>
    </source>
</reference>
<evidence type="ECO:0000259" key="1">
    <source>
        <dbReference type="Pfam" id="PF18413"/>
    </source>
</evidence>
<dbReference type="RefSeq" id="WP_267775390.1">
    <property type="nucleotide sequence ID" value="NZ_JAPNKE010000002.1"/>
</dbReference>
<dbReference type="InterPro" id="IPR041079">
    <property type="entry name" value="Neuraminidase-like"/>
</dbReference>
<dbReference type="InterPro" id="IPR046839">
    <property type="entry name" value="ABC_toxin_N"/>
</dbReference>
<evidence type="ECO:0000313" key="4">
    <source>
        <dbReference type="Proteomes" id="UP001150924"/>
    </source>
</evidence>
<dbReference type="Proteomes" id="UP001150924">
    <property type="component" value="Unassembled WGS sequence"/>
</dbReference>
<proteinExistence type="predicted"/>
<feature type="domain" description="Neuraminidase-like" evidence="1">
    <location>
        <begin position="1034"/>
        <end position="1083"/>
    </location>
</feature>
<organism evidence="3 4">
    <name type="scientific">Nannocystis pusilla</name>
    <dbReference type="NCBI Taxonomy" id="889268"/>
    <lineage>
        <taxon>Bacteria</taxon>
        <taxon>Pseudomonadati</taxon>
        <taxon>Myxococcota</taxon>
        <taxon>Polyangia</taxon>
        <taxon>Nannocystales</taxon>
        <taxon>Nannocystaceae</taxon>
        <taxon>Nannocystis</taxon>
    </lineage>
</organism>
<accession>A0A9X3EZ59</accession>
<protein>
    <submittedName>
        <fullName evidence="3">Neuraminidase-like domain-containing protein</fullName>
    </submittedName>
</protein>
<dbReference type="EMBL" id="JAPNKE010000002">
    <property type="protein sequence ID" value="MCY1012054.1"/>
    <property type="molecule type" value="Genomic_DNA"/>
</dbReference>